<dbReference type="Proteomes" id="UP000187404">
    <property type="component" value="Unassembled WGS sequence"/>
</dbReference>
<dbReference type="STRING" id="1261640.BHK98_06890"/>
<gene>
    <name evidence="5" type="ORF">BHK98_06890</name>
</gene>
<evidence type="ECO:0000256" key="2">
    <source>
        <dbReference type="ARBA" id="ARBA00022603"/>
    </source>
</evidence>
<name>A0A1Q9JI56_9FIRM</name>
<accession>A0A1Q9JI56</accession>
<comment type="caution">
    <text evidence="5">The sequence shown here is derived from an EMBL/GenBank/DDBJ whole genome shotgun (WGS) entry which is preliminary data.</text>
</comment>
<dbReference type="CDD" id="cd18103">
    <property type="entry name" value="SpoU-like_RlmB"/>
    <property type="match status" value="1"/>
</dbReference>
<dbReference type="Pfam" id="PF08032">
    <property type="entry name" value="SpoU_sub_bind"/>
    <property type="match status" value="1"/>
</dbReference>
<dbReference type="FunFam" id="3.40.1280.10:FF:000008">
    <property type="entry name" value="Group 3 RNA methyltransferase TrmH"/>
    <property type="match status" value="1"/>
</dbReference>
<evidence type="ECO:0000256" key="3">
    <source>
        <dbReference type="ARBA" id="ARBA00022679"/>
    </source>
</evidence>
<dbReference type="AlphaFoldDB" id="A0A1Q9JI56"/>
<dbReference type="Gene3D" id="3.40.1280.10">
    <property type="match status" value="1"/>
</dbReference>
<dbReference type="InterPro" id="IPR029064">
    <property type="entry name" value="Ribosomal_eL30-like_sf"/>
</dbReference>
<comment type="similarity">
    <text evidence="1">Belongs to the class IV-like SAM-binding methyltransferase superfamily. RNA methyltransferase TrmH family.</text>
</comment>
<dbReference type="GO" id="GO:0005829">
    <property type="term" value="C:cytosol"/>
    <property type="evidence" value="ECO:0007669"/>
    <property type="project" value="TreeGrafter"/>
</dbReference>
<organism evidence="5 6">
    <name type="scientific">Hornefia porci</name>
    <dbReference type="NCBI Taxonomy" id="2652292"/>
    <lineage>
        <taxon>Bacteria</taxon>
        <taxon>Bacillati</taxon>
        <taxon>Bacillota</taxon>
        <taxon>Clostridia</taxon>
        <taxon>Peptostreptococcales</taxon>
        <taxon>Anaerovoracaceae</taxon>
        <taxon>Hornefia</taxon>
    </lineage>
</organism>
<dbReference type="SUPFAM" id="SSF75217">
    <property type="entry name" value="alpha/beta knot"/>
    <property type="match status" value="1"/>
</dbReference>
<dbReference type="GO" id="GO:0006396">
    <property type="term" value="P:RNA processing"/>
    <property type="evidence" value="ECO:0007669"/>
    <property type="project" value="InterPro"/>
</dbReference>
<dbReference type="InterPro" id="IPR001537">
    <property type="entry name" value="SpoU_MeTrfase"/>
</dbReference>
<dbReference type="GO" id="GO:0008173">
    <property type="term" value="F:RNA methyltransferase activity"/>
    <property type="evidence" value="ECO:0007669"/>
    <property type="project" value="InterPro"/>
</dbReference>
<dbReference type="SMART" id="SM00967">
    <property type="entry name" value="SpoU_sub_bind"/>
    <property type="match status" value="1"/>
</dbReference>
<dbReference type="EMBL" id="MJIE01000001">
    <property type="protein sequence ID" value="OLR55807.1"/>
    <property type="molecule type" value="Genomic_DNA"/>
</dbReference>
<dbReference type="NCBIfam" id="TIGR00186">
    <property type="entry name" value="rRNA_methyl_3"/>
    <property type="match status" value="1"/>
</dbReference>
<dbReference type="GO" id="GO:0032259">
    <property type="term" value="P:methylation"/>
    <property type="evidence" value="ECO:0007669"/>
    <property type="project" value="UniProtKB-KW"/>
</dbReference>
<evidence type="ECO:0000313" key="5">
    <source>
        <dbReference type="EMBL" id="OLR55807.1"/>
    </source>
</evidence>
<keyword evidence="3 5" id="KW-0808">Transferase</keyword>
<evidence type="ECO:0000259" key="4">
    <source>
        <dbReference type="SMART" id="SM00967"/>
    </source>
</evidence>
<protein>
    <submittedName>
        <fullName evidence="5">23S rRNA (Guanosine(2251)-2'-O)-methyltransferase RlmB</fullName>
    </submittedName>
</protein>
<feature type="domain" description="RNA 2-O ribose methyltransferase substrate binding" evidence="4">
    <location>
        <begin position="8"/>
        <end position="82"/>
    </location>
</feature>
<dbReference type="InterPro" id="IPR029026">
    <property type="entry name" value="tRNA_m1G_MTases_N"/>
</dbReference>
<evidence type="ECO:0000313" key="6">
    <source>
        <dbReference type="Proteomes" id="UP000187404"/>
    </source>
</evidence>
<dbReference type="PANTHER" id="PTHR46429:SF1">
    <property type="entry name" value="23S RRNA (GUANOSINE-2'-O-)-METHYLTRANSFERASE RLMB"/>
    <property type="match status" value="1"/>
</dbReference>
<evidence type="ECO:0000256" key="1">
    <source>
        <dbReference type="ARBA" id="ARBA00007228"/>
    </source>
</evidence>
<keyword evidence="2 5" id="KW-0489">Methyltransferase</keyword>
<dbReference type="InterPro" id="IPR013123">
    <property type="entry name" value="SpoU_subst-bd"/>
</dbReference>
<dbReference type="GO" id="GO:0003723">
    <property type="term" value="F:RNA binding"/>
    <property type="evidence" value="ECO:0007669"/>
    <property type="project" value="InterPro"/>
</dbReference>
<reference evidence="5 6" key="1">
    <citation type="journal article" date="2016" name="Appl. Environ. Microbiol.">
        <title>Function and Phylogeny of Bacterial Butyryl Coenzyme A:Acetate Transferases and Their Diversity in the Proximal Colon of Swine.</title>
        <authorList>
            <person name="Trachsel J."/>
            <person name="Bayles D.O."/>
            <person name="Looft T."/>
            <person name="Levine U.Y."/>
            <person name="Allen H.K."/>
        </authorList>
    </citation>
    <scope>NUCLEOTIDE SEQUENCE [LARGE SCALE GENOMIC DNA]</scope>
    <source>
        <strain evidence="5 6">68-3-10</strain>
    </source>
</reference>
<dbReference type="Gene3D" id="3.30.1330.30">
    <property type="match status" value="1"/>
</dbReference>
<dbReference type="SUPFAM" id="SSF55315">
    <property type="entry name" value="L30e-like"/>
    <property type="match status" value="1"/>
</dbReference>
<dbReference type="OrthoDB" id="9794400at2"/>
<sequence length="247" mass="26893">MKEKKTDMIIGRNPVAEALKSGREMERVLIQKGAGGSVGRILSLAKERGVIIRYEEKEFLDKKAGGGRHQGVIAFVSAHEYAGVEDMLALAEQRGEPPFLIVLDELEDPHNLGAVMRTAECAGAHGVIISRRRAGGLTETVARTSAGAVEYLPCARVTNIPRTLEELKKKGIWVYACDMDGETYWKQDLTGPVALVIGSEGRGISRLVREKCDFAVSIPMVGKITSLNASNAAAVLMYEVRKQRDGK</sequence>
<proteinExistence type="inferred from homology"/>
<dbReference type="InterPro" id="IPR029028">
    <property type="entry name" value="Alpha/beta_knot_MTases"/>
</dbReference>
<dbReference type="Pfam" id="PF00588">
    <property type="entry name" value="SpoU_methylase"/>
    <property type="match status" value="1"/>
</dbReference>
<dbReference type="InterPro" id="IPR004441">
    <property type="entry name" value="rRNA_MeTrfase_TrmH"/>
</dbReference>
<dbReference type="PANTHER" id="PTHR46429">
    <property type="entry name" value="23S RRNA (GUANOSINE-2'-O-)-METHYLTRANSFERASE RLMB"/>
    <property type="match status" value="1"/>
</dbReference>
<keyword evidence="6" id="KW-1185">Reference proteome</keyword>